<feature type="compositionally biased region" description="Acidic residues" evidence="7">
    <location>
        <begin position="869"/>
        <end position="893"/>
    </location>
</feature>
<dbReference type="GO" id="GO:0003677">
    <property type="term" value="F:DNA binding"/>
    <property type="evidence" value="ECO:0007669"/>
    <property type="project" value="InterPro"/>
</dbReference>
<dbReference type="OrthoDB" id="2099276at2759"/>
<evidence type="ECO:0000256" key="7">
    <source>
        <dbReference type="SAM" id="MobiDB-lite"/>
    </source>
</evidence>
<dbReference type="FunFam" id="1.10.340.30:FF:000001">
    <property type="entry name" value="Endonuclease III"/>
    <property type="match status" value="1"/>
</dbReference>
<evidence type="ECO:0000256" key="1">
    <source>
        <dbReference type="ARBA" id="ARBA00008343"/>
    </source>
</evidence>
<feature type="region of interest" description="Disordered" evidence="7">
    <location>
        <begin position="820"/>
        <end position="1021"/>
    </location>
</feature>
<dbReference type="InterPro" id="IPR011257">
    <property type="entry name" value="DNA_glycosylase"/>
</dbReference>
<evidence type="ECO:0000256" key="6">
    <source>
        <dbReference type="ARBA" id="ARBA00023295"/>
    </source>
</evidence>
<dbReference type="EMBL" id="CAJNDS010000713">
    <property type="protein sequence ID" value="CAE7229675.1"/>
    <property type="molecule type" value="Genomic_DNA"/>
</dbReference>
<dbReference type="GO" id="GO:0003906">
    <property type="term" value="F:DNA-(apurinic or apyrimidinic site) endonuclease activity"/>
    <property type="evidence" value="ECO:0007669"/>
    <property type="project" value="TreeGrafter"/>
</dbReference>
<evidence type="ECO:0000313" key="10">
    <source>
        <dbReference type="Proteomes" id="UP000604046"/>
    </source>
</evidence>
<evidence type="ECO:0000256" key="5">
    <source>
        <dbReference type="ARBA" id="ARBA00023239"/>
    </source>
</evidence>
<dbReference type="GO" id="GO:0016829">
    <property type="term" value="F:lyase activity"/>
    <property type="evidence" value="ECO:0007669"/>
    <property type="project" value="UniProtKB-KW"/>
</dbReference>
<evidence type="ECO:0000256" key="3">
    <source>
        <dbReference type="ARBA" id="ARBA00022801"/>
    </source>
</evidence>
<dbReference type="CDD" id="cd00056">
    <property type="entry name" value="ENDO3c"/>
    <property type="match status" value="1"/>
</dbReference>
<keyword evidence="5" id="KW-0456">Lyase</keyword>
<proteinExistence type="inferred from homology"/>
<keyword evidence="6" id="KW-0326">Glycosidase</keyword>
<accession>A0A812KHS6</accession>
<sequence>MVKRTPSKSSRTRAPSWQKDLSIIKRLRAKGDAPVDFIGCERLADAKASKKTYEWQCLVAAMLSSQTRDQATAAAMGVLHKHGNRVENIAATTEPKLAKLISAVGFHNVKAKTLKAAAKVCLRDHKGRIPQTMDGLLSLPGIGPKMAHLVMHSAFNRPTGICVDTHVHRIANKLRWVKSSTPEQTRKSLEALLPKKEWAGINVLLVGLGQMQQQAAAQLLTRALSVRCRLEAVRLLQRIGMSLYAGQNVALDKLAAGDKRLRLVKRPVGANRPRESYFYFMSELHRAPNAKEPGRKSTSTSQASERVPLDKRRSGREASTSAAGCTSATGPASTRQASAPALEEKLKRAKATARARAKAHATPEAGKRTAKAKAASAKEKENAAAGAAQALSPPEEAAGKEQASATGFESSGQDCVSMPMCIQEKESAAAGAAQALSPPEVAAGKEQASATGFESSGQDCVSMPMCIQEKESAAAGAAQALSPPEEAAGKEQEKEIAAAGAAQASFIFNALSPPAEAAVKEQASATGFEASGQDCVSMPMCIQEKESAAACAAQALSPPEEAAGKEQASATGFESSGQDCVSMPMCIQEKESAAAGAAQALSPPEEAAGKEQASATGFEASGQDCVSMPMCIQEKESAAAGAAQALSPPAEAAVKEQASATGFESSGQDCVSMPMCIQEKESAAAGAAQALSPPEEAAAKEQASATGFESSGQDCVSMPMCIQEKESAAAGAAQALSPPEEAAAKEQASATGFESSGQDCVSMPMCIQEKESAAAGAAQALSPPEEAAGKEQASATGFESSGQDCVSMPMCIQEKESAAAGAAQALSAPEEAAGKEQASDTADAATKVEASVDLGATDMVQVQESVADPSEEPEEDEYDCDEFEADVSDEEAGKDDLELTQTSADTAARSPRSPRGSRGPSKSEAPESQATDRPGEGFKGNSVPPVVGLPLSQPEAAAPPDSQRSVSRSFKDTGEVSDHEKESTSGNTVVASFATPSASATSAPPSLPVSARDSSAQSSAR</sequence>
<dbReference type="PANTHER" id="PTHR43286">
    <property type="entry name" value="ENDONUCLEASE III-LIKE PROTEIN 1"/>
    <property type="match status" value="1"/>
</dbReference>
<dbReference type="GO" id="GO:0005634">
    <property type="term" value="C:nucleus"/>
    <property type="evidence" value="ECO:0007669"/>
    <property type="project" value="TreeGrafter"/>
</dbReference>
<feature type="compositionally biased region" description="Low complexity" evidence="7">
    <location>
        <begin position="318"/>
        <end position="334"/>
    </location>
</feature>
<gene>
    <name evidence="9" type="primary">nth-1</name>
    <name evidence="9" type="ORF">SNAT2548_LOCUS9254</name>
</gene>
<feature type="region of interest" description="Disordered" evidence="7">
    <location>
        <begin position="476"/>
        <end position="496"/>
    </location>
</feature>
<dbReference type="InterPro" id="IPR000445">
    <property type="entry name" value="HhH_motif"/>
</dbReference>
<dbReference type="InterPro" id="IPR004036">
    <property type="entry name" value="Endonuclease-III-like_CS2"/>
</dbReference>
<dbReference type="SMART" id="SM00478">
    <property type="entry name" value="ENDO3c"/>
    <property type="match status" value="1"/>
</dbReference>
<feature type="compositionally biased region" description="Polar residues" evidence="7">
    <location>
        <begin position="403"/>
        <end position="413"/>
    </location>
</feature>
<feature type="region of interest" description="Disordered" evidence="7">
    <location>
        <begin position="776"/>
        <end position="803"/>
    </location>
</feature>
<feature type="compositionally biased region" description="Low complexity" evidence="7">
    <location>
        <begin position="820"/>
        <end position="831"/>
    </location>
</feature>
<dbReference type="InterPro" id="IPR003265">
    <property type="entry name" value="HhH-GPD_domain"/>
</dbReference>
<feature type="compositionally biased region" description="Low complexity" evidence="7">
    <location>
        <begin position="909"/>
        <end position="920"/>
    </location>
</feature>
<dbReference type="GO" id="GO:0000703">
    <property type="term" value="F:oxidized pyrimidine nucleobase lesion DNA N-glycosylase activity"/>
    <property type="evidence" value="ECO:0007669"/>
    <property type="project" value="TreeGrafter"/>
</dbReference>
<evidence type="ECO:0000256" key="2">
    <source>
        <dbReference type="ARBA" id="ARBA00022763"/>
    </source>
</evidence>
<comment type="caution">
    <text evidence="9">The sequence shown here is derived from an EMBL/GenBank/DDBJ whole genome shotgun (WGS) entry which is preliminary data.</text>
</comment>
<dbReference type="PROSITE" id="PS01155">
    <property type="entry name" value="ENDONUCLEASE_III_2"/>
    <property type="match status" value="1"/>
</dbReference>
<dbReference type="InterPro" id="IPR023170">
    <property type="entry name" value="HhH_base_excis_C"/>
</dbReference>
<keyword evidence="3" id="KW-0378">Hydrolase</keyword>
<dbReference type="GO" id="GO:0006285">
    <property type="term" value="P:base-excision repair, AP site formation"/>
    <property type="evidence" value="ECO:0007669"/>
    <property type="project" value="TreeGrafter"/>
</dbReference>
<evidence type="ECO:0000259" key="8">
    <source>
        <dbReference type="SMART" id="SM00478"/>
    </source>
</evidence>
<feature type="compositionally biased region" description="Polar residues" evidence="7">
    <location>
        <begin position="748"/>
        <end position="757"/>
    </location>
</feature>
<feature type="domain" description="HhH-GPD" evidence="8">
    <location>
        <begin position="63"/>
        <end position="211"/>
    </location>
</feature>
<dbReference type="SUPFAM" id="SSF48150">
    <property type="entry name" value="DNA-glycosylase"/>
    <property type="match status" value="1"/>
</dbReference>
<feature type="region of interest" description="Disordered" evidence="7">
    <location>
        <begin position="687"/>
        <end position="712"/>
    </location>
</feature>
<feature type="compositionally biased region" description="Basic and acidic residues" evidence="7">
    <location>
        <begin position="487"/>
        <end position="496"/>
    </location>
</feature>
<comment type="similarity">
    <text evidence="1">Belongs to the Nth/MutY family.</text>
</comment>
<keyword evidence="10" id="KW-1185">Reference proteome</keyword>
<feature type="compositionally biased region" description="Polar residues" evidence="7">
    <location>
        <begin position="703"/>
        <end position="712"/>
    </location>
</feature>
<organism evidence="9 10">
    <name type="scientific">Symbiodinium natans</name>
    <dbReference type="NCBI Taxonomy" id="878477"/>
    <lineage>
        <taxon>Eukaryota</taxon>
        <taxon>Sar</taxon>
        <taxon>Alveolata</taxon>
        <taxon>Dinophyceae</taxon>
        <taxon>Suessiales</taxon>
        <taxon>Symbiodiniaceae</taxon>
        <taxon>Symbiodinium</taxon>
    </lineage>
</organism>
<keyword evidence="4" id="KW-0234">DNA repair</keyword>
<feature type="region of interest" description="Disordered" evidence="7">
    <location>
        <begin position="596"/>
        <end position="615"/>
    </location>
</feature>
<feature type="compositionally biased region" description="Low complexity" evidence="7">
    <location>
        <begin position="988"/>
        <end position="1021"/>
    </location>
</feature>
<dbReference type="GO" id="GO:0006289">
    <property type="term" value="P:nucleotide-excision repair"/>
    <property type="evidence" value="ECO:0007669"/>
    <property type="project" value="TreeGrafter"/>
</dbReference>
<protein>
    <submittedName>
        <fullName evidence="9">Nth-1 protein</fullName>
    </submittedName>
</protein>
<dbReference type="AlphaFoldDB" id="A0A812KHS6"/>
<feature type="compositionally biased region" description="Basic and acidic residues" evidence="7">
    <location>
        <begin position="307"/>
        <end position="316"/>
    </location>
</feature>
<dbReference type="PANTHER" id="PTHR43286:SF1">
    <property type="entry name" value="ENDONUCLEASE III-LIKE PROTEIN 1"/>
    <property type="match status" value="1"/>
</dbReference>
<evidence type="ECO:0000256" key="4">
    <source>
        <dbReference type="ARBA" id="ARBA00023204"/>
    </source>
</evidence>
<feature type="region of interest" description="Disordered" evidence="7">
    <location>
        <begin position="731"/>
        <end position="757"/>
    </location>
</feature>
<reference evidence="9" key="1">
    <citation type="submission" date="2021-02" db="EMBL/GenBank/DDBJ databases">
        <authorList>
            <person name="Dougan E. K."/>
            <person name="Rhodes N."/>
            <person name="Thang M."/>
            <person name="Chan C."/>
        </authorList>
    </citation>
    <scope>NUCLEOTIDE SEQUENCE</scope>
</reference>
<name>A0A812KHS6_9DINO</name>
<evidence type="ECO:0000313" key="9">
    <source>
        <dbReference type="EMBL" id="CAE7229675.1"/>
    </source>
</evidence>
<feature type="compositionally biased region" description="Basic residues" evidence="7">
    <location>
        <begin position="347"/>
        <end position="359"/>
    </location>
</feature>
<feature type="compositionally biased region" description="Basic and acidic residues" evidence="7">
    <location>
        <begin position="969"/>
        <end position="983"/>
    </location>
</feature>
<dbReference type="Proteomes" id="UP000604046">
    <property type="component" value="Unassembled WGS sequence"/>
</dbReference>
<feature type="compositionally biased region" description="Polar residues" evidence="7">
    <location>
        <begin position="793"/>
        <end position="803"/>
    </location>
</feature>
<dbReference type="Gene3D" id="1.10.1670.10">
    <property type="entry name" value="Helix-hairpin-Helix base-excision DNA repair enzymes (C-terminal)"/>
    <property type="match status" value="1"/>
</dbReference>
<keyword evidence="2" id="KW-0227">DNA damage</keyword>
<feature type="region of interest" description="Disordered" evidence="7">
    <location>
        <begin position="289"/>
        <end position="413"/>
    </location>
</feature>
<dbReference type="Pfam" id="PF00730">
    <property type="entry name" value="HhH-GPD"/>
    <property type="match status" value="1"/>
</dbReference>
<dbReference type="Gene3D" id="1.10.340.30">
    <property type="entry name" value="Hypothetical protein, domain 2"/>
    <property type="match status" value="1"/>
</dbReference>
<dbReference type="Pfam" id="PF00633">
    <property type="entry name" value="HHH"/>
    <property type="match status" value="1"/>
</dbReference>